<dbReference type="Proteomes" id="UP000054018">
    <property type="component" value="Unassembled WGS sequence"/>
</dbReference>
<reference evidence="1 2" key="1">
    <citation type="submission" date="2014-04" db="EMBL/GenBank/DDBJ databases">
        <authorList>
            <consortium name="DOE Joint Genome Institute"/>
            <person name="Kuo A."/>
            <person name="Kohler A."/>
            <person name="Costa M.D."/>
            <person name="Nagy L.G."/>
            <person name="Floudas D."/>
            <person name="Copeland A."/>
            <person name="Barry K.W."/>
            <person name="Cichocki N."/>
            <person name="Veneault-Fourrey C."/>
            <person name="LaButti K."/>
            <person name="Lindquist E.A."/>
            <person name="Lipzen A."/>
            <person name="Lundell T."/>
            <person name="Morin E."/>
            <person name="Murat C."/>
            <person name="Sun H."/>
            <person name="Tunlid A."/>
            <person name="Henrissat B."/>
            <person name="Grigoriev I.V."/>
            <person name="Hibbett D.S."/>
            <person name="Martin F."/>
            <person name="Nordberg H.P."/>
            <person name="Cantor M.N."/>
            <person name="Hua S.X."/>
        </authorList>
    </citation>
    <scope>NUCLEOTIDE SEQUENCE [LARGE SCALE GENOMIC DNA]</scope>
    <source>
        <strain evidence="1 2">441</strain>
    </source>
</reference>
<dbReference type="EMBL" id="KN833887">
    <property type="protein sequence ID" value="KIK15527.1"/>
    <property type="molecule type" value="Genomic_DNA"/>
</dbReference>
<organism evidence="1 2">
    <name type="scientific">Pisolithus microcarpus 441</name>
    <dbReference type="NCBI Taxonomy" id="765257"/>
    <lineage>
        <taxon>Eukaryota</taxon>
        <taxon>Fungi</taxon>
        <taxon>Dikarya</taxon>
        <taxon>Basidiomycota</taxon>
        <taxon>Agaricomycotina</taxon>
        <taxon>Agaricomycetes</taxon>
        <taxon>Agaricomycetidae</taxon>
        <taxon>Boletales</taxon>
        <taxon>Sclerodermatineae</taxon>
        <taxon>Pisolithaceae</taxon>
        <taxon>Pisolithus</taxon>
    </lineage>
</organism>
<gene>
    <name evidence="1" type="ORF">PISMIDRAFT_16445</name>
</gene>
<sequence length="63" mass="7182">MSANNDQRAGHSLKRATYICQWNQREHICRVDFVAKHPDNGTLFSGAWWHTIVSRPTDGSVVD</sequence>
<keyword evidence="2" id="KW-1185">Reference proteome</keyword>
<evidence type="ECO:0000313" key="1">
    <source>
        <dbReference type="EMBL" id="KIK15527.1"/>
    </source>
</evidence>
<dbReference type="AlphaFoldDB" id="A0A0C9YZN2"/>
<reference evidence="2" key="2">
    <citation type="submission" date="2015-01" db="EMBL/GenBank/DDBJ databases">
        <title>Evolutionary Origins and Diversification of the Mycorrhizal Mutualists.</title>
        <authorList>
            <consortium name="DOE Joint Genome Institute"/>
            <consortium name="Mycorrhizal Genomics Consortium"/>
            <person name="Kohler A."/>
            <person name="Kuo A."/>
            <person name="Nagy L.G."/>
            <person name="Floudas D."/>
            <person name="Copeland A."/>
            <person name="Barry K.W."/>
            <person name="Cichocki N."/>
            <person name="Veneault-Fourrey C."/>
            <person name="LaButti K."/>
            <person name="Lindquist E.A."/>
            <person name="Lipzen A."/>
            <person name="Lundell T."/>
            <person name="Morin E."/>
            <person name="Murat C."/>
            <person name="Riley R."/>
            <person name="Ohm R."/>
            <person name="Sun H."/>
            <person name="Tunlid A."/>
            <person name="Henrissat B."/>
            <person name="Grigoriev I.V."/>
            <person name="Hibbett D.S."/>
            <person name="Martin F."/>
        </authorList>
    </citation>
    <scope>NUCLEOTIDE SEQUENCE [LARGE SCALE GENOMIC DNA]</scope>
    <source>
        <strain evidence="2">441</strain>
    </source>
</reference>
<proteinExistence type="predicted"/>
<evidence type="ECO:0000313" key="2">
    <source>
        <dbReference type="Proteomes" id="UP000054018"/>
    </source>
</evidence>
<dbReference type="HOGENOM" id="CLU_2886690_0_0_1"/>
<protein>
    <submittedName>
        <fullName evidence="1">Unplaced genomic scaffold scaffold_203, whole genome shotgun sequence</fullName>
    </submittedName>
</protein>
<name>A0A0C9YZN2_9AGAM</name>
<accession>A0A0C9YZN2</accession>